<comment type="function">
    <text evidence="1 10">Produces ATP from ADP in the presence of a proton gradient across the membrane. The gamma chain is believed to be important in regulating ATPase activity and the flow of protons through the CF(0) complex.</text>
</comment>
<comment type="subunit">
    <text evidence="10">F-type ATPases have 2 components, CF(1) - the catalytic core - and CF(0) - the membrane proton channel. CF(1) has five subunits: alpha(3), beta(3), gamma(1), delta(1), epsilon(1). CF(0) has three main subunits: a, b and c.</text>
</comment>
<dbReference type="GO" id="GO:0042777">
    <property type="term" value="P:proton motive force-driven plasma membrane ATP synthesis"/>
    <property type="evidence" value="ECO:0007669"/>
    <property type="project" value="UniProtKB-UniRule"/>
</dbReference>
<dbReference type="PANTHER" id="PTHR11693:SF22">
    <property type="entry name" value="ATP SYNTHASE SUBUNIT GAMMA, MITOCHONDRIAL"/>
    <property type="match status" value="1"/>
</dbReference>
<dbReference type="HOGENOM" id="CLU_050669_0_1_0"/>
<organism evidence="11 12">
    <name type="scientific">Jonquetella anthropi DSM 22815</name>
    <dbReference type="NCBI Taxonomy" id="885272"/>
    <lineage>
        <taxon>Bacteria</taxon>
        <taxon>Thermotogati</taxon>
        <taxon>Synergistota</taxon>
        <taxon>Synergistia</taxon>
        <taxon>Synergistales</taxon>
        <taxon>Dethiosulfovibrionaceae</taxon>
        <taxon>Jonquetella</taxon>
    </lineage>
</organism>
<accession>H0UJZ3</accession>
<comment type="similarity">
    <text evidence="3 10">Belongs to the ATPase gamma chain family.</text>
</comment>
<dbReference type="PRINTS" id="PR00126">
    <property type="entry name" value="ATPASEGAMMA"/>
</dbReference>
<dbReference type="Gene3D" id="1.10.287.80">
    <property type="entry name" value="ATP synthase, gamma subunit, helix hairpin domain"/>
    <property type="match status" value="1"/>
</dbReference>
<dbReference type="GO" id="GO:0005886">
    <property type="term" value="C:plasma membrane"/>
    <property type="evidence" value="ECO:0007669"/>
    <property type="project" value="UniProtKB-SubCell"/>
</dbReference>
<dbReference type="SUPFAM" id="SSF52943">
    <property type="entry name" value="ATP synthase (F1-ATPase), gamma subunit"/>
    <property type="match status" value="1"/>
</dbReference>
<dbReference type="CDD" id="cd12151">
    <property type="entry name" value="F1-ATPase_gamma"/>
    <property type="match status" value="1"/>
</dbReference>
<evidence type="ECO:0000256" key="1">
    <source>
        <dbReference type="ARBA" id="ARBA00003456"/>
    </source>
</evidence>
<dbReference type="Pfam" id="PF00231">
    <property type="entry name" value="ATP-synt"/>
    <property type="match status" value="1"/>
</dbReference>
<name>H0UJZ3_9BACT</name>
<dbReference type="Proteomes" id="UP000003806">
    <property type="component" value="Chromosome"/>
</dbReference>
<evidence type="ECO:0000313" key="11">
    <source>
        <dbReference type="EMBL" id="EHM13003.1"/>
    </source>
</evidence>
<proteinExistence type="inferred from homology"/>
<dbReference type="eggNOG" id="COG0224">
    <property type="taxonomic scope" value="Bacteria"/>
</dbReference>
<keyword evidence="6 10" id="KW-0406">Ion transport</keyword>
<evidence type="ECO:0000256" key="6">
    <source>
        <dbReference type="ARBA" id="ARBA00023065"/>
    </source>
</evidence>
<dbReference type="STRING" id="885272.JonanDRAFT_0606"/>
<dbReference type="HAMAP" id="MF_00815">
    <property type="entry name" value="ATP_synth_gamma_bact"/>
    <property type="match status" value="1"/>
</dbReference>
<dbReference type="PANTHER" id="PTHR11693">
    <property type="entry name" value="ATP SYNTHASE GAMMA CHAIN"/>
    <property type="match status" value="1"/>
</dbReference>
<keyword evidence="5 10" id="KW-0375">Hydrogen ion transport</keyword>
<sequence length="289" mass="32822">MAEIAALRERILSVKQTLKITSAMYLISQAKSRRARTQLEKVQPFFEVIKDTIADVLRHSTMVKHPYFGAPKLSHGEAGLVVISGDKGLAGSYNREVIDLTRRTAEAYDNVTLFCVGEMGRRMFIQRGMQPEPNFLYSAGEPTLSRAWEMSRQLLELFKKNKLREILLVYTRMTSPLSTSPLVLPLLPLDPNNPRWRDRSVRSDNVMIYEPSVDAVISRLVPSYLAGVLYAAMTESYCSENCDRRSAMQTATDNGNDMLNRLSKRYNRLRQEMITQQITEVTGGFEATN</sequence>
<evidence type="ECO:0000256" key="3">
    <source>
        <dbReference type="ARBA" id="ARBA00007681"/>
    </source>
</evidence>
<protein>
    <recommendedName>
        <fullName evidence="10">ATP synthase gamma chain</fullName>
    </recommendedName>
    <alternativeName>
        <fullName evidence="10">ATP synthase F1 sector gamma subunit</fullName>
    </alternativeName>
    <alternativeName>
        <fullName evidence="10">F-ATPase gamma subunit</fullName>
    </alternativeName>
</protein>
<dbReference type="OrthoDB" id="9812769at2"/>
<dbReference type="RefSeq" id="WP_008520826.1">
    <property type="nucleotide sequence ID" value="NZ_CM001376.1"/>
</dbReference>
<evidence type="ECO:0000256" key="5">
    <source>
        <dbReference type="ARBA" id="ARBA00022781"/>
    </source>
</evidence>
<evidence type="ECO:0000256" key="9">
    <source>
        <dbReference type="ARBA" id="ARBA00023310"/>
    </source>
</evidence>
<evidence type="ECO:0000256" key="4">
    <source>
        <dbReference type="ARBA" id="ARBA00022448"/>
    </source>
</evidence>
<keyword evidence="4 10" id="KW-0813">Transport</keyword>
<keyword evidence="10" id="KW-1003">Cell membrane</keyword>
<dbReference type="GO" id="GO:0005524">
    <property type="term" value="F:ATP binding"/>
    <property type="evidence" value="ECO:0007669"/>
    <property type="project" value="UniProtKB-UniRule"/>
</dbReference>
<keyword evidence="12" id="KW-1185">Reference proteome</keyword>
<evidence type="ECO:0000256" key="10">
    <source>
        <dbReference type="HAMAP-Rule" id="MF_00815"/>
    </source>
</evidence>
<dbReference type="Gene3D" id="3.40.1380.10">
    <property type="match status" value="1"/>
</dbReference>
<reference evidence="11 12" key="1">
    <citation type="submission" date="2011-11" db="EMBL/GenBank/DDBJ databases">
        <title>The Noncontiguous Finished genome of Jonquetella anthropi DSM 22815.</title>
        <authorList>
            <consortium name="US DOE Joint Genome Institute (JGI-PGF)"/>
            <person name="Lucas S."/>
            <person name="Copeland A."/>
            <person name="Lapidus A."/>
            <person name="Glavina del Rio T."/>
            <person name="Dalin E."/>
            <person name="Tice H."/>
            <person name="Bruce D."/>
            <person name="Goodwin L."/>
            <person name="Pitluck S."/>
            <person name="Peters L."/>
            <person name="Mikhailova N."/>
            <person name="Held B."/>
            <person name="Kyrpides N."/>
            <person name="Mavromatis K."/>
            <person name="Ivanova N."/>
            <person name="Markowitz V."/>
            <person name="Cheng J.-F."/>
            <person name="Hugenholtz P."/>
            <person name="Woyke T."/>
            <person name="Wu D."/>
            <person name="Gronow S."/>
            <person name="Wellnitz S."/>
            <person name="Brambilla E."/>
            <person name="Klenk H.-P."/>
            <person name="Eisen J.A."/>
        </authorList>
    </citation>
    <scope>NUCLEOTIDE SEQUENCE [LARGE SCALE GENOMIC DNA]</scope>
    <source>
        <strain evidence="11 12">DSM 22815</strain>
    </source>
</reference>
<gene>
    <name evidence="10" type="primary">atpG</name>
    <name evidence="11" type="ORF">JonanDRAFT_0606</name>
</gene>
<evidence type="ECO:0000256" key="8">
    <source>
        <dbReference type="ARBA" id="ARBA00023196"/>
    </source>
</evidence>
<dbReference type="NCBIfam" id="TIGR01146">
    <property type="entry name" value="ATPsyn_F1gamma"/>
    <property type="match status" value="1"/>
</dbReference>
<dbReference type="InterPro" id="IPR035968">
    <property type="entry name" value="ATP_synth_F1_ATPase_gsu"/>
</dbReference>
<evidence type="ECO:0000256" key="7">
    <source>
        <dbReference type="ARBA" id="ARBA00023136"/>
    </source>
</evidence>
<dbReference type="GO" id="GO:0046933">
    <property type="term" value="F:proton-transporting ATP synthase activity, rotational mechanism"/>
    <property type="evidence" value="ECO:0007669"/>
    <property type="project" value="UniProtKB-UniRule"/>
</dbReference>
<keyword evidence="9 10" id="KW-0066">ATP synthesis</keyword>
<evidence type="ECO:0000256" key="2">
    <source>
        <dbReference type="ARBA" id="ARBA00004170"/>
    </source>
</evidence>
<dbReference type="GO" id="GO:0045259">
    <property type="term" value="C:proton-transporting ATP synthase complex"/>
    <property type="evidence" value="ECO:0007669"/>
    <property type="project" value="UniProtKB-KW"/>
</dbReference>
<keyword evidence="7 10" id="KW-0472">Membrane</keyword>
<dbReference type="AlphaFoldDB" id="H0UJZ3"/>
<evidence type="ECO:0000313" key="12">
    <source>
        <dbReference type="Proteomes" id="UP000003806"/>
    </source>
</evidence>
<dbReference type="InterPro" id="IPR000131">
    <property type="entry name" value="ATP_synth_F1_gsu"/>
</dbReference>
<keyword evidence="8 10" id="KW-0139">CF(1)</keyword>
<dbReference type="EMBL" id="CM001376">
    <property type="protein sequence ID" value="EHM13003.1"/>
    <property type="molecule type" value="Genomic_DNA"/>
</dbReference>
<comment type="subcellular location">
    <subcellularLocation>
        <location evidence="10">Cell membrane</location>
        <topology evidence="10">Peripheral membrane protein</topology>
    </subcellularLocation>
    <subcellularLocation>
        <location evidence="2">Membrane</location>
        <topology evidence="2">Peripheral membrane protein</topology>
    </subcellularLocation>
</comment>